<dbReference type="KEGG" id="nsl:BOX37_23555"/>
<keyword evidence="3" id="KW-1185">Reference proteome</keyword>
<accession>A0A1J0VWK1</accession>
<dbReference type="OrthoDB" id="4319558at2"/>
<evidence type="ECO:0000313" key="2">
    <source>
        <dbReference type="EMBL" id="APE36412.1"/>
    </source>
</evidence>
<dbReference type="AlphaFoldDB" id="A0A1J0VWK1"/>
<feature type="compositionally biased region" description="Low complexity" evidence="1">
    <location>
        <begin position="37"/>
        <end position="49"/>
    </location>
</feature>
<gene>
    <name evidence="2" type="ORF">BOX37_23555</name>
</gene>
<evidence type="ECO:0000313" key="3">
    <source>
        <dbReference type="Proteomes" id="UP000183810"/>
    </source>
</evidence>
<proteinExistence type="predicted"/>
<evidence type="ECO:0008006" key="4">
    <source>
        <dbReference type="Google" id="ProtNLM"/>
    </source>
</evidence>
<sequence length="70" mass="7247">MADEQDVTSAQSGGEANESPEEATKRKFREALERKNGNAAVGGAAQNAAKVRGTQAAAGGKRTFRRRAGG</sequence>
<dbReference type="Pfam" id="PF17227">
    <property type="entry name" value="DUF5302"/>
    <property type="match status" value="1"/>
</dbReference>
<protein>
    <recommendedName>
        <fullName evidence="4">DUF5302 domain-containing protein</fullName>
    </recommendedName>
</protein>
<feature type="region of interest" description="Disordered" evidence="1">
    <location>
        <begin position="1"/>
        <end position="70"/>
    </location>
</feature>
<name>A0A1J0VWK1_9NOCA</name>
<dbReference type="Proteomes" id="UP000183810">
    <property type="component" value="Chromosome"/>
</dbReference>
<dbReference type="EMBL" id="CP018082">
    <property type="protein sequence ID" value="APE36412.1"/>
    <property type="molecule type" value="Genomic_DNA"/>
</dbReference>
<evidence type="ECO:0000256" key="1">
    <source>
        <dbReference type="SAM" id="MobiDB-lite"/>
    </source>
</evidence>
<organism evidence="2 3">
    <name type="scientific">Nocardia mangyaensis</name>
    <dbReference type="NCBI Taxonomy" id="2213200"/>
    <lineage>
        <taxon>Bacteria</taxon>
        <taxon>Bacillati</taxon>
        <taxon>Actinomycetota</taxon>
        <taxon>Actinomycetes</taxon>
        <taxon>Mycobacteriales</taxon>
        <taxon>Nocardiaceae</taxon>
        <taxon>Nocardia</taxon>
    </lineage>
</organism>
<reference evidence="2" key="1">
    <citation type="submission" date="2016-11" db="EMBL/GenBank/DDBJ databases">
        <authorList>
            <person name="Jaros S."/>
            <person name="Januszkiewicz K."/>
            <person name="Wedrychowicz H."/>
        </authorList>
    </citation>
    <scope>NUCLEOTIDE SEQUENCE [LARGE SCALE GENOMIC DNA]</scope>
    <source>
        <strain evidence="2">Y48</strain>
    </source>
</reference>
<dbReference type="RefSeq" id="WP_071929589.1">
    <property type="nucleotide sequence ID" value="NZ_CP018082.1"/>
</dbReference>
<feature type="compositionally biased region" description="Basic and acidic residues" evidence="1">
    <location>
        <begin position="22"/>
        <end position="36"/>
    </location>
</feature>
<dbReference type="InterPro" id="IPR035172">
    <property type="entry name" value="DUF5302"/>
</dbReference>